<feature type="transmembrane region" description="Helical" evidence="8">
    <location>
        <begin position="375"/>
        <end position="396"/>
    </location>
</feature>
<dbReference type="RefSeq" id="WP_003009707.1">
    <property type="nucleotide sequence ID" value="NZ_AOHC02000052.1"/>
</dbReference>
<keyword evidence="10" id="KW-1185">Reference proteome</keyword>
<gene>
    <name evidence="9" type="ORF">LEP1GSC060_1676</name>
</gene>
<dbReference type="GO" id="GO:0042121">
    <property type="term" value="P:alginic acid biosynthetic process"/>
    <property type="evidence" value="ECO:0007669"/>
    <property type="project" value="InterPro"/>
</dbReference>
<feature type="transmembrane region" description="Helical" evidence="8">
    <location>
        <begin position="44"/>
        <end position="64"/>
    </location>
</feature>
<evidence type="ECO:0000256" key="2">
    <source>
        <dbReference type="ARBA" id="ARBA00010323"/>
    </source>
</evidence>
<dbReference type="PIRSF" id="PIRSF500217">
    <property type="entry name" value="AlgI"/>
    <property type="match status" value="1"/>
</dbReference>
<feature type="transmembrane region" description="Helical" evidence="8">
    <location>
        <begin position="195"/>
        <end position="213"/>
    </location>
</feature>
<dbReference type="InterPro" id="IPR051085">
    <property type="entry name" value="MB_O-acyltransferase"/>
</dbReference>
<dbReference type="EMBL" id="AOHC02000052">
    <property type="protein sequence ID" value="EMY76289.1"/>
    <property type="molecule type" value="Genomic_DNA"/>
</dbReference>
<dbReference type="InterPro" id="IPR028362">
    <property type="entry name" value="AlgI"/>
</dbReference>
<evidence type="ECO:0000256" key="3">
    <source>
        <dbReference type="ARBA" id="ARBA00022475"/>
    </source>
</evidence>
<feature type="transmembrane region" description="Helical" evidence="8">
    <location>
        <begin position="234"/>
        <end position="254"/>
    </location>
</feature>
<dbReference type="PANTHER" id="PTHR13285">
    <property type="entry name" value="ACYLTRANSFERASE"/>
    <property type="match status" value="1"/>
</dbReference>
<dbReference type="InterPro" id="IPR024194">
    <property type="entry name" value="Ac/AlaTfrase_AlgI/DltB"/>
</dbReference>
<evidence type="ECO:0000256" key="7">
    <source>
        <dbReference type="PIRNR" id="PIRNR016636"/>
    </source>
</evidence>
<feature type="transmembrane region" description="Helical" evidence="8">
    <location>
        <begin position="7"/>
        <end position="24"/>
    </location>
</feature>
<comment type="subcellular location">
    <subcellularLocation>
        <location evidence="1">Cell membrane</location>
        <topology evidence="1">Multi-pass membrane protein</topology>
    </subcellularLocation>
</comment>
<evidence type="ECO:0000256" key="4">
    <source>
        <dbReference type="ARBA" id="ARBA00022692"/>
    </source>
</evidence>
<name>N1WGM4_9LEPT</name>
<organism evidence="9 10">
    <name type="scientific">Leptospira weilii serovar Ranarum str. ICFT</name>
    <dbReference type="NCBI Taxonomy" id="1218598"/>
    <lineage>
        <taxon>Bacteria</taxon>
        <taxon>Pseudomonadati</taxon>
        <taxon>Spirochaetota</taxon>
        <taxon>Spirochaetia</taxon>
        <taxon>Leptospirales</taxon>
        <taxon>Leptospiraceae</taxon>
        <taxon>Leptospira</taxon>
    </lineage>
</organism>
<feature type="transmembrane region" description="Helical" evidence="8">
    <location>
        <begin position="325"/>
        <end position="354"/>
    </location>
</feature>
<dbReference type="OrthoDB" id="314962at2"/>
<dbReference type="InterPro" id="IPR004299">
    <property type="entry name" value="MBOAT_fam"/>
</dbReference>
<dbReference type="STRING" id="1218598.LEP1GSC060_1676"/>
<evidence type="ECO:0000256" key="6">
    <source>
        <dbReference type="ARBA" id="ARBA00023136"/>
    </source>
</evidence>
<feature type="transmembrane region" description="Helical" evidence="8">
    <location>
        <begin position="107"/>
        <end position="130"/>
    </location>
</feature>
<dbReference type="Proteomes" id="UP000012313">
    <property type="component" value="Unassembled WGS sequence"/>
</dbReference>
<feature type="transmembrane region" description="Helical" evidence="8">
    <location>
        <begin position="76"/>
        <end position="101"/>
    </location>
</feature>
<comment type="similarity">
    <text evidence="2 7">Belongs to the membrane-bound acyltransferase family.</text>
</comment>
<feature type="transmembrane region" description="Helical" evidence="8">
    <location>
        <begin position="456"/>
        <end position="476"/>
    </location>
</feature>
<keyword evidence="6 7" id="KW-0472">Membrane</keyword>
<keyword evidence="3 7" id="KW-1003">Cell membrane</keyword>
<keyword evidence="4 8" id="KW-0812">Transmembrane</keyword>
<proteinExistence type="inferred from homology"/>
<evidence type="ECO:0000256" key="1">
    <source>
        <dbReference type="ARBA" id="ARBA00004651"/>
    </source>
</evidence>
<keyword evidence="7" id="KW-0012">Acyltransferase</keyword>
<protein>
    <submittedName>
        <fullName evidence="9">Membrane-bound O-acyltransferase family MBOAT</fullName>
    </submittedName>
</protein>
<feature type="transmembrane region" description="Helical" evidence="8">
    <location>
        <begin position="416"/>
        <end position="435"/>
    </location>
</feature>
<evidence type="ECO:0000256" key="8">
    <source>
        <dbReference type="SAM" id="Phobius"/>
    </source>
</evidence>
<dbReference type="GO" id="GO:0005886">
    <property type="term" value="C:plasma membrane"/>
    <property type="evidence" value="ECO:0007669"/>
    <property type="project" value="UniProtKB-SubCell"/>
</dbReference>
<dbReference type="GO" id="GO:0016746">
    <property type="term" value="F:acyltransferase activity"/>
    <property type="evidence" value="ECO:0007669"/>
    <property type="project" value="UniProtKB-KW"/>
</dbReference>
<dbReference type="Pfam" id="PF03062">
    <property type="entry name" value="MBOAT"/>
    <property type="match status" value="1"/>
</dbReference>
<reference evidence="9" key="1">
    <citation type="submission" date="2013-03" db="EMBL/GenBank/DDBJ databases">
        <authorList>
            <person name="Harkins D.M."/>
            <person name="Durkin A.S."/>
            <person name="Brinkac L.M."/>
            <person name="Haft D.H."/>
            <person name="Selengut J.D."/>
            <person name="Sanka R."/>
            <person name="DePew J."/>
            <person name="Purushe J."/>
            <person name="Hartskeerl R.A."/>
            <person name="Ahmed A."/>
            <person name="van der Linden H."/>
            <person name="Goris M.G.A."/>
            <person name="Vinetz J.M."/>
            <person name="Sutton G.G."/>
            <person name="Nierman W.C."/>
            <person name="Fouts D.E."/>
        </authorList>
    </citation>
    <scope>NUCLEOTIDE SEQUENCE [LARGE SCALE GENOMIC DNA]</scope>
    <source>
        <strain evidence="9">ICFT</strain>
    </source>
</reference>
<accession>N1WGM4</accession>
<dbReference type="PANTHER" id="PTHR13285:SF18">
    <property type="entry name" value="PROTEIN-CYSTEINE N-PALMITOYLTRANSFERASE RASP"/>
    <property type="match status" value="1"/>
</dbReference>
<dbReference type="PIRSF" id="PIRSF016636">
    <property type="entry name" value="AlgI_DltB"/>
    <property type="match status" value="1"/>
</dbReference>
<sequence>MLFNSLNFLLFFIGFCLIYFRLGLTGQNRLLFFGGLFFYGFWKPTMVLLLLFCIAFNFAGGIWLGRTSSQSRQKNIFAFLIVLNLGILIFFKYILFLLSVWNDTLGILFPYSILPVPEILLPVGISFYTFHNISYLSDIRSGKILPCSNFIRFGVYDLFFPLLLAGPIERPDSLLPQIESERVVSRVLPRVVPRVLPENGFVSGAVLFFWGIFKKVFIGDHLLLFTGKAMEPGIQLPTGTVFWIAFCFAFQVYADFSGYTDAARGLAKMLRFRLTLNFNFPFISSSPSEFWKRWHISLSTWLRDYLYIPLGGNRVSLFRQNLNLMIVWILGGLWHGATYGYLVWGFYCGLQVVVYNLIRKYVLDLIPENIRIFQYFIKLMGIFSTFWMFALGLLLFQVRSPGELLALILNAVGGVYWNPVFAAKLFFLLLPLIVVETWMILSGGTDLFLEKIVSKPLRYVSLSFGVGILFCLFGVFEKKEFFYFQF</sequence>
<keyword evidence="5 8" id="KW-1133">Transmembrane helix</keyword>
<dbReference type="AlphaFoldDB" id="N1WGM4"/>
<comment type="caution">
    <text evidence="9">The sequence shown here is derived from an EMBL/GenBank/DDBJ whole genome shotgun (WGS) entry which is preliminary data.</text>
</comment>
<keyword evidence="7" id="KW-0808">Transferase</keyword>
<evidence type="ECO:0000313" key="10">
    <source>
        <dbReference type="Proteomes" id="UP000012313"/>
    </source>
</evidence>
<evidence type="ECO:0000256" key="5">
    <source>
        <dbReference type="ARBA" id="ARBA00022989"/>
    </source>
</evidence>
<evidence type="ECO:0000313" key="9">
    <source>
        <dbReference type="EMBL" id="EMY76289.1"/>
    </source>
</evidence>